<feature type="transmembrane region" description="Helical" evidence="10">
    <location>
        <begin position="135"/>
        <end position="150"/>
    </location>
</feature>
<evidence type="ECO:0000256" key="10">
    <source>
        <dbReference type="SAM" id="Phobius"/>
    </source>
</evidence>
<dbReference type="Gene3D" id="1.20.1440.130">
    <property type="entry name" value="VKOR domain"/>
    <property type="match status" value="1"/>
</dbReference>
<evidence type="ECO:0000256" key="6">
    <source>
        <dbReference type="ARBA" id="ARBA00023002"/>
    </source>
</evidence>
<organism evidence="13 14">
    <name type="scientific">Algoriella xinjiangensis</name>
    <dbReference type="NCBI Taxonomy" id="684065"/>
    <lineage>
        <taxon>Bacteria</taxon>
        <taxon>Pseudomonadati</taxon>
        <taxon>Bacteroidota</taxon>
        <taxon>Flavobacteriia</taxon>
        <taxon>Flavobacteriales</taxon>
        <taxon>Weeksellaceae</taxon>
        <taxon>Algoriella</taxon>
    </lineage>
</organism>
<dbReference type="InterPro" id="IPR036249">
    <property type="entry name" value="Thioredoxin-like_sf"/>
</dbReference>
<keyword evidence="8" id="KW-1015">Disulfide bond</keyword>
<protein>
    <submittedName>
        <fullName evidence="13">Peptidase C39 family protein</fullName>
    </submittedName>
</protein>
<dbReference type="InterPro" id="IPR012932">
    <property type="entry name" value="VKOR"/>
</dbReference>
<keyword evidence="4" id="KW-0874">Quinone</keyword>
<evidence type="ECO:0000256" key="1">
    <source>
        <dbReference type="ARBA" id="ARBA00004141"/>
    </source>
</evidence>
<keyword evidence="6" id="KW-0560">Oxidoreductase</keyword>
<sequence length="507" mass="59004">MKNTDYHFYHFLKDNNYPITYEDFSKNINSHPDYPSLLAYSETFSYLGVENLAAQVPKEEYENIPDTFIALIKESNDNKFVYVKKKSKNSVEVYSNKTKSNYSLDQFFSLWDGVILAIDENEAVIEKKTNTVKKTIYWIISIVFLLILILNNYSWLSILSIFLSILGFVFALLTSREELGFEDDQVQKICNSSENSSCNEVIKSAGGKIINSFSLSDLALAYFGSSFLLNMFISDFYLSFSLLILSILSVFVIGYSLYYQKFTVKRWCFLCLGIVSVLFVQCIISFLSYNNNFIYLPFILFGFLFLVLLSSWSLVKVFITRFFELRKIEVDFLKLKRNKKIFDALLTTSESVIIDNNINTIKKSPNSDIIGILSPSCGFCKKAFFNYKELIDKNVEVNLMFNINPDNPDNKYLKVCYFIINEFNLKGYSHTIQLLESWYKSSFEIDSWLKEKNYDAENIDTEKVYNQLKEMFVWCQDNTINYTPATIFKDKIYSTDLDISDLKFFIG</sequence>
<dbReference type="OrthoDB" id="1100563at2"/>
<feature type="transmembrane region" description="Helical" evidence="10">
    <location>
        <begin position="239"/>
        <end position="258"/>
    </location>
</feature>
<dbReference type="Proteomes" id="UP000199149">
    <property type="component" value="Unassembled WGS sequence"/>
</dbReference>
<reference evidence="14" key="1">
    <citation type="submission" date="2016-10" db="EMBL/GenBank/DDBJ databases">
        <authorList>
            <person name="Varghese N."/>
            <person name="Submissions S."/>
        </authorList>
    </citation>
    <scope>NUCLEOTIDE SEQUENCE [LARGE SCALE GENOMIC DNA]</scope>
    <source>
        <strain evidence="14">XJ109</strain>
    </source>
</reference>
<evidence type="ECO:0000259" key="11">
    <source>
        <dbReference type="Pfam" id="PF03412"/>
    </source>
</evidence>
<feature type="transmembrane region" description="Helical" evidence="10">
    <location>
        <begin position="267"/>
        <end position="287"/>
    </location>
</feature>
<evidence type="ECO:0000256" key="9">
    <source>
        <dbReference type="ARBA" id="ARBA00023284"/>
    </source>
</evidence>
<evidence type="ECO:0000256" key="2">
    <source>
        <dbReference type="ARBA" id="ARBA00006214"/>
    </source>
</evidence>
<comment type="subcellular location">
    <subcellularLocation>
        <location evidence="1">Membrane</location>
        <topology evidence="1">Multi-pass membrane protein</topology>
    </subcellularLocation>
</comment>
<accession>A0A1I4U6U8</accession>
<evidence type="ECO:0000313" key="13">
    <source>
        <dbReference type="EMBL" id="SFM84570.1"/>
    </source>
</evidence>
<feature type="transmembrane region" description="Helical" evidence="10">
    <location>
        <begin position="293"/>
        <end position="319"/>
    </location>
</feature>
<dbReference type="GO" id="GO:0016020">
    <property type="term" value="C:membrane"/>
    <property type="evidence" value="ECO:0007669"/>
    <property type="project" value="UniProtKB-SubCell"/>
</dbReference>
<dbReference type="GO" id="GO:0048038">
    <property type="term" value="F:quinone binding"/>
    <property type="evidence" value="ECO:0007669"/>
    <property type="project" value="UniProtKB-KW"/>
</dbReference>
<dbReference type="GO" id="GO:0006508">
    <property type="term" value="P:proteolysis"/>
    <property type="evidence" value="ECO:0007669"/>
    <property type="project" value="InterPro"/>
</dbReference>
<name>A0A1I4U6U8_9FLAO</name>
<keyword evidence="3 10" id="KW-0812">Transmembrane</keyword>
<comment type="similarity">
    <text evidence="2">Belongs to the VKOR family.</text>
</comment>
<evidence type="ECO:0000256" key="7">
    <source>
        <dbReference type="ARBA" id="ARBA00023136"/>
    </source>
</evidence>
<dbReference type="InterPro" id="IPR038354">
    <property type="entry name" value="VKOR_sf"/>
</dbReference>
<evidence type="ECO:0000256" key="3">
    <source>
        <dbReference type="ARBA" id="ARBA00022692"/>
    </source>
</evidence>
<feature type="domain" description="Vitamin K epoxide reductase" evidence="12">
    <location>
        <begin position="159"/>
        <end position="285"/>
    </location>
</feature>
<feature type="domain" description="Peptidase C39" evidence="11">
    <location>
        <begin position="18"/>
        <end position="121"/>
    </location>
</feature>
<dbReference type="GO" id="GO:0008233">
    <property type="term" value="F:peptidase activity"/>
    <property type="evidence" value="ECO:0007669"/>
    <property type="project" value="InterPro"/>
</dbReference>
<dbReference type="Gene3D" id="3.40.30.10">
    <property type="entry name" value="Glutaredoxin"/>
    <property type="match status" value="1"/>
</dbReference>
<keyword evidence="14" id="KW-1185">Reference proteome</keyword>
<dbReference type="SUPFAM" id="SSF52833">
    <property type="entry name" value="Thioredoxin-like"/>
    <property type="match status" value="1"/>
</dbReference>
<keyword evidence="7 10" id="KW-0472">Membrane</keyword>
<dbReference type="GO" id="GO:0016491">
    <property type="term" value="F:oxidoreductase activity"/>
    <property type="evidence" value="ECO:0007669"/>
    <property type="project" value="UniProtKB-KW"/>
</dbReference>
<dbReference type="STRING" id="684065.SAMN05421738_10398"/>
<dbReference type="GO" id="GO:0005524">
    <property type="term" value="F:ATP binding"/>
    <property type="evidence" value="ECO:0007669"/>
    <property type="project" value="InterPro"/>
</dbReference>
<dbReference type="RefSeq" id="WP_092906653.1">
    <property type="nucleotide sequence ID" value="NZ_FOUZ01000003.1"/>
</dbReference>
<evidence type="ECO:0000256" key="5">
    <source>
        <dbReference type="ARBA" id="ARBA00022989"/>
    </source>
</evidence>
<dbReference type="Pfam" id="PF03412">
    <property type="entry name" value="Peptidase_C39"/>
    <property type="match status" value="1"/>
</dbReference>
<keyword evidence="5 10" id="KW-1133">Transmembrane helix</keyword>
<evidence type="ECO:0000259" key="12">
    <source>
        <dbReference type="Pfam" id="PF07884"/>
    </source>
</evidence>
<evidence type="ECO:0000256" key="8">
    <source>
        <dbReference type="ARBA" id="ARBA00023157"/>
    </source>
</evidence>
<dbReference type="CDD" id="cd12921">
    <property type="entry name" value="VKOR_4"/>
    <property type="match status" value="1"/>
</dbReference>
<evidence type="ECO:0000313" key="14">
    <source>
        <dbReference type="Proteomes" id="UP000199149"/>
    </source>
</evidence>
<evidence type="ECO:0000256" key="4">
    <source>
        <dbReference type="ARBA" id="ARBA00022719"/>
    </source>
</evidence>
<proteinExistence type="inferred from homology"/>
<keyword evidence="9" id="KW-0676">Redox-active center</keyword>
<dbReference type="EMBL" id="FOUZ01000003">
    <property type="protein sequence ID" value="SFM84570.1"/>
    <property type="molecule type" value="Genomic_DNA"/>
</dbReference>
<dbReference type="InterPro" id="IPR005074">
    <property type="entry name" value="Peptidase_C39"/>
</dbReference>
<dbReference type="AlphaFoldDB" id="A0A1I4U6U8"/>
<dbReference type="Gene3D" id="3.90.70.10">
    <property type="entry name" value="Cysteine proteinases"/>
    <property type="match status" value="1"/>
</dbReference>
<dbReference type="Pfam" id="PF07884">
    <property type="entry name" value="VKOR"/>
    <property type="match status" value="1"/>
</dbReference>
<gene>
    <name evidence="13" type="ORF">SAMN05421738_10398</name>
</gene>